<reference evidence="3" key="2">
    <citation type="submission" date="2015-01" db="EMBL/GenBank/DDBJ databases">
        <title>Evolutionary Origins and Diversification of the Mycorrhizal Mutualists.</title>
        <authorList>
            <consortium name="DOE Joint Genome Institute"/>
            <consortium name="Mycorrhizal Genomics Consortium"/>
            <person name="Kohler A."/>
            <person name="Kuo A."/>
            <person name="Nagy L.G."/>
            <person name="Floudas D."/>
            <person name="Copeland A."/>
            <person name="Barry K.W."/>
            <person name="Cichocki N."/>
            <person name="Veneault-Fourrey C."/>
            <person name="LaButti K."/>
            <person name="Lindquist E.A."/>
            <person name="Lipzen A."/>
            <person name="Lundell T."/>
            <person name="Morin E."/>
            <person name="Murat C."/>
            <person name="Riley R."/>
            <person name="Ohm R."/>
            <person name="Sun H."/>
            <person name="Tunlid A."/>
            <person name="Henrissat B."/>
            <person name="Grigoriev I.V."/>
            <person name="Hibbett D.S."/>
            <person name="Martin F."/>
        </authorList>
    </citation>
    <scope>NUCLEOTIDE SEQUENCE [LARGE SCALE GENOMIC DNA]</scope>
    <source>
        <strain evidence="3">MUT 4182</strain>
    </source>
</reference>
<accession>A0A0C3Q0G0</accession>
<gene>
    <name evidence="2" type="ORF">M407DRAFT_28918</name>
</gene>
<dbReference type="AlphaFoldDB" id="A0A0C3Q0G0"/>
<sequence>MRETSAPSDTDRANTAPDAERSSNNINSLFPPELLVGVFDILYQDIMERLPFLLPYDEGLQSFKNHPLEDSMLVCRVWYDLIQTTPTYWTFVDIGALHNTALGEQTHGVRLFGSEGVRDFKIRLKKSGSLPIYVTVAPECISDFSTVLDILKEHARRLETINIVKMPHLKSVTLRHISSEQLLQLFRLSLPSLKRLHIDAFHLVPPRPEPWVGGRVEIDAPQLYHLSSHFHILIPHNPSQLTSLSMSGIDMLTLQSTLTRGQVQLPKLLHLRIVDCEPGLLLSTLSIPLLQVLVCHSEEPSTQPPEELPEYSHVKDLQWSDVGLDPTFDLVFQCCPNLTRYANYAIGKETTLNINLLADGPTILTRPGGINSIKWPNLEEVLFDCATYAVLRELVDAVPTIKRIRTLRDPVASPLNRGEDVEGERKFLSALREKADVVLWRDPWTAI</sequence>
<name>A0A0C3Q0G0_9AGAM</name>
<evidence type="ECO:0000256" key="1">
    <source>
        <dbReference type="SAM" id="MobiDB-lite"/>
    </source>
</evidence>
<dbReference type="EMBL" id="KN823137">
    <property type="protein sequence ID" value="KIO21465.1"/>
    <property type="molecule type" value="Genomic_DNA"/>
</dbReference>
<dbReference type="SUPFAM" id="SSF52047">
    <property type="entry name" value="RNI-like"/>
    <property type="match status" value="1"/>
</dbReference>
<evidence type="ECO:0000313" key="3">
    <source>
        <dbReference type="Proteomes" id="UP000054248"/>
    </source>
</evidence>
<dbReference type="Proteomes" id="UP000054248">
    <property type="component" value="Unassembled WGS sequence"/>
</dbReference>
<evidence type="ECO:0008006" key="4">
    <source>
        <dbReference type="Google" id="ProtNLM"/>
    </source>
</evidence>
<proteinExistence type="predicted"/>
<keyword evidence="3" id="KW-1185">Reference proteome</keyword>
<dbReference type="Gene3D" id="3.80.10.10">
    <property type="entry name" value="Ribonuclease Inhibitor"/>
    <property type="match status" value="1"/>
</dbReference>
<protein>
    <recommendedName>
        <fullName evidence="4">F-box domain-containing protein</fullName>
    </recommendedName>
</protein>
<evidence type="ECO:0000313" key="2">
    <source>
        <dbReference type="EMBL" id="KIO21465.1"/>
    </source>
</evidence>
<organism evidence="2 3">
    <name type="scientific">Tulasnella calospora MUT 4182</name>
    <dbReference type="NCBI Taxonomy" id="1051891"/>
    <lineage>
        <taxon>Eukaryota</taxon>
        <taxon>Fungi</taxon>
        <taxon>Dikarya</taxon>
        <taxon>Basidiomycota</taxon>
        <taxon>Agaricomycotina</taxon>
        <taxon>Agaricomycetes</taxon>
        <taxon>Cantharellales</taxon>
        <taxon>Tulasnellaceae</taxon>
        <taxon>Tulasnella</taxon>
    </lineage>
</organism>
<dbReference type="HOGENOM" id="CLU_048163_0_0_1"/>
<reference evidence="2 3" key="1">
    <citation type="submission" date="2014-04" db="EMBL/GenBank/DDBJ databases">
        <authorList>
            <consortium name="DOE Joint Genome Institute"/>
            <person name="Kuo A."/>
            <person name="Girlanda M."/>
            <person name="Perotto S."/>
            <person name="Kohler A."/>
            <person name="Nagy L.G."/>
            <person name="Floudas D."/>
            <person name="Copeland A."/>
            <person name="Barry K.W."/>
            <person name="Cichocki N."/>
            <person name="Veneault-Fourrey C."/>
            <person name="LaButti K."/>
            <person name="Lindquist E.A."/>
            <person name="Lipzen A."/>
            <person name="Lundell T."/>
            <person name="Morin E."/>
            <person name="Murat C."/>
            <person name="Sun H."/>
            <person name="Tunlid A."/>
            <person name="Henrissat B."/>
            <person name="Grigoriev I.V."/>
            <person name="Hibbett D.S."/>
            <person name="Martin F."/>
            <person name="Nordberg H.P."/>
            <person name="Cantor M.N."/>
            <person name="Hua S.X."/>
        </authorList>
    </citation>
    <scope>NUCLEOTIDE SEQUENCE [LARGE SCALE GENOMIC DNA]</scope>
    <source>
        <strain evidence="2 3">MUT 4182</strain>
    </source>
</reference>
<feature type="region of interest" description="Disordered" evidence="1">
    <location>
        <begin position="1"/>
        <end position="24"/>
    </location>
</feature>
<dbReference type="InterPro" id="IPR032675">
    <property type="entry name" value="LRR_dom_sf"/>
</dbReference>
<dbReference type="OrthoDB" id="3224955at2759"/>